<dbReference type="GO" id="GO:0003700">
    <property type="term" value="F:DNA-binding transcription factor activity"/>
    <property type="evidence" value="ECO:0007669"/>
    <property type="project" value="InterPro"/>
</dbReference>
<feature type="domain" description="Response regulatory" evidence="8">
    <location>
        <begin position="7"/>
        <end position="124"/>
    </location>
</feature>
<keyword evidence="2" id="KW-0805">Transcription regulation</keyword>
<dbReference type="PROSITE" id="PS01124">
    <property type="entry name" value="HTH_ARAC_FAMILY_2"/>
    <property type="match status" value="1"/>
</dbReference>
<dbReference type="Pfam" id="PF00072">
    <property type="entry name" value="Response_reg"/>
    <property type="match status" value="1"/>
</dbReference>
<evidence type="ECO:0000259" key="7">
    <source>
        <dbReference type="PROSITE" id="PS01124"/>
    </source>
</evidence>
<dbReference type="AlphaFoldDB" id="A0A6N2V1N8"/>
<dbReference type="Pfam" id="PF12833">
    <property type="entry name" value="HTH_18"/>
    <property type="match status" value="1"/>
</dbReference>
<keyword evidence="3" id="KW-0238">DNA-binding</keyword>
<dbReference type="GO" id="GO:0000160">
    <property type="term" value="P:phosphorelay signal transduction system"/>
    <property type="evidence" value="ECO:0007669"/>
    <property type="project" value="InterPro"/>
</dbReference>
<dbReference type="PANTHER" id="PTHR43280:SF28">
    <property type="entry name" value="HTH-TYPE TRANSCRIPTIONAL ACTIVATOR RHAS"/>
    <property type="match status" value="1"/>
</dbReference>
<evidence type="ECO:0000256" key="6">
    <source>
        <dbReference type="PROSITE-ProRule" id="PRU00169"/>
    </source>
</evidence>
<feature type="domain" description="HTH araC/xylS-type" evidence="7">
    <location>
        <begin position="409"/>
        <end position="508"/>
    </location>
</feature>
<protein>
    <recommendedName>
        <fullName evidence="1">Stage 0 sporulation protein A homolog</fullName>
    </recommendedName>
</protein>
<dbReference type="SMART" id="SM00342">
    <property type="entry name" value="HTH_ARAC"/>
    <property type="match status" value="1"/>
</dbReference>
<evidence type="ECO:0000256" key="3">
    <source>
        <dbReference type="ARBA" id="ARBA00023125"/>
    </source>
</evidence>
<dbReference type="PROSITE" id="PS50110">
    <property type="entry name" value="RESPONSE_REGULATORY"/>
    <property type="match status" value="1"/>
</dbReference>
<feature type="modified residue" description="4-aspartylphosphate" evidence="6">
    <location>
        <position position="59"/>
    </location>
</feature>
<reference evidence="9" key="1">
    <citation type="submission" date="2019-11" db="EMBL/GenBank/DDBJ databases">
        <authorList>
            <person name="Feng L."/>
        </authorList>
    </citation>
    <scope>NUCLEOTIDE SEQUENCE</scope>
    <source>
        <strain evidence="9">BgluceraseaLFYP119</strain>
    </source>
</reference>
<dbReference type="RefSeq" id="WP_156354879.1">
    <property type="nucleotide sequence ID" value="NZ_CACRST010000024.1"/>
</dbReference>
<dbReference type="SMART" id="SM00448">
    <property type="entry name" value="REC"/>
    <property type="match status" value="1"/>
</dbReference>
<keyword evidence="6" id="KW-0597">Phosphoprotein</keyword>
<dbReference type="InterPro" id="IPR009057">
    <property type="entry name" value="Homeodomain-like_sf"/>
</dbReference>
<evidence type="ECO:0000259" key="8">
    <source>
        <dbReference type="PROSITE" id="PS50110"/>
    </source>
</evidence>
<evidence type="ECO:0000313" key="9">
    <source>
        <dbReference type="EMBL" id="VYT24374.1"/>
    </source>
</evidence>
<dbReference type="InterPro" id="IPR011006">
    <property type="entry name" value="CheY-like_superfamily"/>
</dbReference>
<dbReference type="PRINTS" id="PR00032">
    <property type="entry name" value="HTHARAC"/>
</dbReference>
<dbReference type="EMBL" id="CACRST010000024">
    <property type="protein sequence ID" value="VYT24374.1"/>
    <property type="molecule type" value="Genomic_DNA"/>
</dbReference>
<proteinExistence type="predicted"/>
<dbReference type="InterPro" id="IPR001789">
    <property type="entry name" value="Sig_transdc_resp-reg_receiver"/>
</dbReference>
<dbReference type="InterPro" id="IPR018060">
    <property type="entry name" value="HTH_AraC"/>
</dbReference>
<name>A0A6N2V1N8_9FIRM</name>
<comment type="function">
    <text evidence="5">May play the central regulatory role in sporulation. It may be an element of the effector pathway responsible for the activation of sporulation genes in response to nutritional stress. Spo0A may act in concert with spo0H (a sigma factor) to control the expression of some genes that are critical to the sporulation process.</text>
</comment>
<dbReference type="Gene3D" id="1.10.10.60">
    <property type="entry name" value="Homeodomain-like"/>
    <property type="match status" value="2"/>
</dbReference>
<dbReference type="CDD" id="cd17536">
    <property type="entry name" value="REC_YesN-like"/>
    <property type="match status" value="1"/>
</dbReference>
<evidence type="ECO:0000256" key="5">
    <source>
        <dbReference type="ARBA" id="ARBA00024867"/>
    </source>
</evidence>
<keyword evidence="4" id="KW-0804">Transcription</keyword>
<evidence type="ECO:0000256" key="1">
    <source>
        <dbReference type="ARBA" id="ARBA00018672"/>
    </source>
</evidence>
<evidence type="ECO:0000256" key="2">
    <source>
        <dbReference type="ARBA" id="ARBA00023015"/>
    </source>
</evidence>
<evidence type="ECO:0000256" key="4">
    <source>
        <dbReference type="ARBA" id="ARBA00023163"/>
    </source>
</evidence>
<dbReference type="Gene3D" id="3.40.50.2300">
    <property type="match status" value="1"/>
</dbReference>
<dbReference type="InterPro" id="IPR020449">
    <property type="entry name" value="Tscrpt_reg_AraC-type_HTH"/>
</dbReference>
<accession>A0A6N2V1N8</accession>
<dbReference type="SUPFAM" id="SSF52172">
    <property type="entry name" value="CheY-like"/>
    <property type="match status" value="1"/>
</dbReference>
<sequence length="513" mass="60591">MREPMIRALVVEDEPMILKYIVKKINELDKGFEVIDTAINGQEALKKIYELRPDVVYTDIRMPVMDGIALVKNLRVSFPDMPVVILSGYSDFEYMQQCIELSVDAYLLKPIQVTQLSENLEKIRKTILGRKKMLRKEILASGVCRGQMENNLPSDFSEENFQVILINIGNLSNGILHVRQTEGFLEIWRRIPWERLLDGILAPEQEWWVLDEHLVNQKIILLANNRKKDTVQKCGEMLFTVLSDYVEGLPVTVVYSMEEANYSQIKNMADHLRRFMQNRLVPCVSQLICRDTFSGKGTEEISEKEWKALLLEQDRTNQREIFWRLMDSWRHKKVSQRDIMRTLEELLTGMKRKGTVFFQEDVQELMCRIDQIFVMESDANRIYEEIWSLVEDAQYGEECKQLDAEEIAQCVREYLEQHYEEEISLSQLAEKFHFTSAYLSKIYKKYMKETPLKHLTYIRIEKAKQLLKEHMELTVQEIAGIVGYEEFHYFYRVFKNTTGMTPTEYREKTDQKE</sequence>
<dbReference type="GO" id="GO:0043565">
    <property type="term" value="F:sequence-specific DNA binding"/>
    <property type="evidence" value="ECO:0007669"/>
    <property type="project" value="InterPro"/>
</dbReference>
<gene>
    <name evidence="9" type="ORF">BGLFYP119_02416</name>
</gene>
<dbReference type="SUPFAM" id="SSF46689">
    <property type="entry name" value="Homeodomain-like"/>
    <property type="match status" value="2"/>
</dbReference>
<dbReference type="PANTHER" id="PTHR43280">
    <property type="entry name" value="ARAC-FAMILY TRANSCRIPTIONAL REGULATOR"/>
    <property type="match status" value="1"/>
</dbReference>
<organism evidence="9">
    <name type="scientific">Blautia glucerasea</name>
    <dbReference type="NCBI Taxonomy" id="536633"/>
    <lineage>
        <taxon>Bacteria</taxon>
        <taxon>Bacillati</taxon>
        <taxon>Bacillota</taxon>
        <taxon>Clostridia</taxon>
        <taxon>Lachnospirales</taxon>
        <taxon>Lachnospiraceae</taxon>
        <taxon>Blautia</taxon>
    </lineage>
</organism>